<comment type="pathway">
    <text evidence="2">Siderophore biosynthesis.</text>
</comment>
<comment type="caution">
    <text evidence="12">The sequence shown here is derived from an EMBL/GenBank/DDBJ whole genome shotgun (WGS) entry which is preliminary data.</text>
</comment>
<evidence type="ECO:0000256" key="10">
    <source>
        <dbReference type="ARBA" id="ARBA00049248"/>
    </source>
</evidence>
<keyword evidence="6" id="KW-0274">FAD</keyword>
<dbReference type="Pfam" id="PF13434">
    <property type="entry name" value="Lys_Orn_oxgnase"/>
    <property type="match status" value="1"/>
</dbReference>
<name>A0A9P7W4C4_9AGAR</name>
<dbReference type="EMBL" id="MU250523">
    <property type="protein sequence ID" value="KAG7452428.1"/>
    <property type="molecule type" value="Genomic_DNA"/>
</dbReference>
<reference evidence="12" key="1">
    <citation type="submission" date="2020-11" db="EMBL/GenBank/DDBJ databases">
        <title>Adaptations for nitrogen fixation in a non-lichenized fungal sporocarp promotes dispersal by wood-feeding termites.</title>
        <authorList>
            <consortium name="DOE Joint Genome Institute"/>
            <person name="Koch R.A."/>
            <person name="Yoon G."/>
            <person name="Arayal U."/>
            <person name="Lail K."/>
            <person name="Amirebrahimi M."/>
            <person name="Labutti K."/>
            <person name="Lipzen A."/>
            <person name="Riley R."/>
            <person name="Barry K."/>
            <person name="Henrissat B."/>
            <person name="Grigoriev I.V."/>
            <person name="Herr J.R."/>
            <person name="Aime M.C."/>
        </authorList>
    </citation>
    <scope>NUCLEOTIDE SEQUENCE</scope>
    <source>
        <strain evidence="12">MCA 3950</strain>
    </source>
</reference>
<dbReference type="RefSeq" id="XP_043045928.1">
    <property type="nucleotide sequence ID" value="XM_043182585.1"/>
</dbReference>
<evidence type="ECO:0000256" key="3">
    <source>
        <dbReference type="ARBA" id="ARBA00007588"/>
    </source>
</evidence>
<feature type="region of interest" description="Disordered" evidence="11">
    <location>
        <begin position="433"/>
        <end position="462"/>
    </location>
</feature>
<evidence type="ECO:0000256" key="11">
    <source>
        <dbReference type="SAM" id="MobiDB-lite"/>
    </source>
</evidence>
<dbReference type="GO" id="GO:0006879">
    <property type="term" value="P:intracellular iron ion homeostasis"/>
    <property type="evidence" value="ECO:0007669"/>
    <property type="project" value="TreeGrafter"/>
</dbReference>
<dbReference type="AlphaFoldDB" id="A0A9P7W4C4"/>
<proteinExistence type="inferred from homology"/>
<organism evidence="12 13">
    <name type="scientific">Guyanagaster necrorhizus</name>
    <dbReference type="NCBI Taxonomy" id="856835"/>
    <lineage>
        <taxon>Eukaryota</taxon>
        <taxon>Fungi</taxon>
        <taxon>Dikarya</taxon>
        <taxon>Basidiomycota</taxon>
        <taxon>Agaricomycotina</taxon>
        <taxon>Agaricomycetes</taxon>
        <taxon>Agaricomycetidae</taxon>
        <taxon>Agaricales</taxon>
        <taxon>Marasmiineae</taxon>
        <taxon>Physalacriaceae</taxon>
        <taxon>Guyanagaster</taxon>
    </lineage>
</organism>
<comment type="catalytic activity">
    <reaction evidence="9">
        <text>L-ornithine + NADPH + O2 = N(5)-hydroxy-L-ornithine + NADP(+) + H2O</text>
        <dbReference type="Rhea" id="RHEA:41508"/>
        <dbReference type="ChEBI" id="CHEBI:15377"/>
        <dbReference type="ChEBI" id="CHEBI:15379"/>
        <dbReference type="ChEBI" id="CHEBI:46911"/>
        <dbReference type="ChEBI" id="CHEBI:57783"/>
        <dbReference type="ChEBI" id="CHEBI:58349"/>
        <dbReference type="ChEBI" id="CHEBI:78275"/>
        <dbReference type="EC" id="1.14.13.196"/>
    </reaction>
</comment>
<dbReference type="InterPro" id="IPR036188">
    <property type="entry name" value="FAD/NAD-bd_sf"/>
</dbReference>
<keyword evidence="8" id="KW-0560">Oxidoreductase</keyword>
<dbReference type="Proteomes" id="UP000812287">
    <property type="component" value="Unassembled WGS sequence"/>
</dbReference>
<evidence type="ECO:0000256" key="5">
    <source>
        <dbReference type="ARBA" id="ARBA00022630"/>
    </source>
</evidence>
<evidence type="ECO:0000256" key="6">
    <source>
        <dbReference type="ARBA" id="ARBA00022827"/>
    </source>
</evidence>
<dbReference type="PANTHER" id="PTHR42802">
    <property type="entry name" value="MONOOXYGENASE"/>
    <property type="match status" value="1"/>
</dbReference>
<evidence type="ECO:0000313" key="13">
    <source>
        <dbReference type="Proteomes" id="UP000812287"/>
    </source>
</evidence>
<dbReference type="EC" id="1.14.13.196" evidence="4"/>
<evidence type="ECO:0000256" key="2">
    <source>
        <dbReference type="ARBA" id="ARBA00004924"/>
    </source>
</evidence>
<comment type="catalytic activity">
    <reaction evidence="10">
        <text>L-ornithine + NADH + O2 = N(5)-hydroxy-L-ornithine + NAD(+) + H2O</text>
        <dbReference type="Rhea" id="RHEA:41512"/>
        <dbReference type="ChEBI" id="CHEBI:15377"/>
        <dbReference type="ChEBI" id="CHEBI:15379"/>
        <dbReference type="ChEBI" id="CHEBI:46911"/>
        <dbReference type="ChEBI" id="CHEBI:57540"/>
        <dbReference type="ChEBI" id="CHEBI:57945"/>
        <dbReference type="ChEBI" id="CHEBI:78275"/>
        <dbReference type="EC" id="1.14.13.196"/>
    </reaction>
</comment>
<dbReference type="PANTHER" id="PTHR42802:SF1">
    <property type="entry name" value="L-ORNITHINE N(5)-MONOOXYGENASE"/>
    <property type="match status" value="1"/>
</dbReference>
<dbReference type="GeneID" id="66104882"/>
<dbReference type="SUPFAM" id="SSF51905">
    <property type="entry name" value="FAD/NAD(P)-binding domain"/>
    <property type="match status" value="2"/>
</dbReference>
<evidence type="ECO:0000313" key="12">
    <source>
        <dbReference type="EMBL" id="KAG7452428.1"/>
    </source>
</evidence>
<dbReference type="OrthoDB" id="3519933at2759"/>
<dbReference type="Gene3D" id="3.50.50.60">
    <property type="entry name" value="FAD/NAD(P)-binding domain"/>
    <property type="match status" value="1"/>
</dbReference>
<keyword evidence="7" id="KW-0521">NADP</keyword>
<dbReference type="InterPro" id="IPR025700">
    <property type="entry name" value="Lys/Orn_oxygenase"/>
</dbReference>
<comment type="cofactor">
    <cofactor evidence="1">
        <name>FAD</name>
        <dbReference type="ChEBI" id="CHEBI:57692"/>
    </cofactor>
</comment>
<keyword evidence="5" id="KW-0285">Flavoprotein</keyword>
<accession>A0A9P7W4C4</accession>
<evidence type="ECO:0000256" key="4">
    <source>
        <dbReference type="ARBA" id="ARBA00012881"/>
    </source>
</evidence>
<sequence length="530" mass="58005">MQSPDTTFDLIGLGFGPANIAIGGALVESWAVHWDSSHQDYPIKKVLFLERNIKFQWHPGMLLPDARMQISFMKDLATLRSPQSPITFLSYLHSQNRLIKFINRGSTIPTRREYADYLSWAARYVQDHGIPVLFGTEVVGVDSTSDGLLVIHTKSVANDDVASYTTRNLIISPGGTGRIPAPLAPLIEHPLIIHSSTYLMSVDSIIASVAAKGKASLRIAVIGAGQSAGEITLNLRERLRSIPVPAGRHQIDMIIRKGALRPSDDTPFANEIFDPQATDAWFSHPSTAARATQLQEFRSTNYSVINSLTLDALYEVIYSQKVDSDIARRTNGPSSSIPLVHIRPYSCIVAAHAPEVDGDPDFTFTIQHVLSRELETEKYDAVICATGYQRTSWINLLKNSSVGKHFGLSSACQPGTCRLIPDTKRSLQDSELDSLLHGGGRSAESSNGSAVSTPPTSPTLSVTELDRHDDHKIYISRGYRLIPTNDGGLKSRIYLQGVEEATHGLSDSLLSVLGVRAGEVLDDLCKEVRL</sequence>
<protein>
    <recommendedName>
        <fullName evidence="4">L-ornithine N(5)-monooxygenase [NAD(P)H]</fullName>
        <ecNumber evidence="4">1.14.13.196</ecNumber>
    </recommendedName>
</protein>
<evidence type="ECO:0000256" key="1">
    <source>
        <dbReference type="ARBA" id="ARBA00001974"/>
    </source>
</evidence>
<comment type="similarity">
    <text evidence="3">Belongs to the lysine N(6)-hydroxylase/L-ornithine N(5)-oxygenase family.</text>
</comment>
<gene>
    <name evidence="12" type="ORF">BT62DRAFT_879260</name>
</gene>
<feature type="compositionally biased region" description="Low complexity" evidence="11">
    <location>
        <begin position="452"/>
        <end position="461"/>
    </location>
</feature>
<evidence type="ECO:0000256" key="8">
    <source>
        <dbReference type="ARBA" id="ARBA00023002"/>
    </source>
</evidence>
<evidence type="ECO:0000256" key="9">
    <source>
        <dbReference type="ARBA" id="ARBA00047598"/>
    </source>
</evidence>
<dbReference type="GO" id="GO:0016491">
    <property type="term" value="F:oxidoreductase activity"/>
    <property type="evidence" value="ECO:0007669"/>
    <property type="project" value="UniProtKB-KW"/>
</dbReference>
<evidence type="ECO:0000256" key="7">
    <source>
        <dbReference type="ARBA" id="ARBA00022857"/>
    </source>
</evidence>
<keyword evidence="13" id="KW-1185">Reference proteome</keyword>